<name>G6YME7_9HYPH</name>
<evidence type="ECO:0000313" key="1">
    <source>
        <dbReference type="EMBL" id="EHH02155.1"/>
    </source>
</evidence>
<protein>
    <submittedName>
        <fullName evidence="1">Uncharacterized protein</fullName>
    </submittedName>
</protein>
<dbReference type="Proteomes" id="UP000002949">
    <property type="component" value="Unassembled WGS sequence"/>
</dbReference>
<gene>
    <name evidence="1" type="ORF">MEA186_36024</name>
</gene>
<organism evidence="1 2">
    <name type="scientific">Mesorhizobium amorphae CCNWGS0123</name>
    <dbReference type="NCBI Taxonomy" id="1082933"/>
    <lineage>
        <taxon>Bacteria</taxon>
        <taxon>Pseudomonadati</taxon>
        <taxon>Pseudomonadota</taxon>
        <taxon>Alphaproteobacteria</taxon>
        <taxon>Hyphomicrobiales</taxon>
        <taxon>Phyllobacteriaceae</taxon>
        <taxon>Mesorhizobium</taxon>
    </lineage>
</organism>
<sequence>MSGVMGCLARPRFTANEFSGAEVFQVAVIISDTFPRILTPEDLVSESSWLWTISIWSGYP</sequence>
<evidence type="ECO:0000313" key="2">
    <source>
        <dbReference type="Proteomes" id="UP000002949"/>
    </source>
</evidence>
<proteinExistence type="predicted"/>
<dbReference type="AlphaFoldDB" id="G6YME7"/>
<accession>G6YME7</accession>
<reference evidence="1 2" key="1">
    <citation type="journal article" date="2012" name="J. Bacteriol.">
        <title>Draft Genome Sequence of Plant Growth-Promoting Rhizobium Mesorhizobium amorphae, Isolated from Zinc-Lead Mine Tailings.</title>
        <authorList>
            <person name="Hao X."/>
            <person name="Lin Y."/>
            <person name="Johnstone L."/>
            <person name="Baltrus D.A."/>
            <person name="Miller S.J."/>
            <person name="Wei G."/>
            <person name="Rensing C."/>
        </authorList>
    </citation>
    <scope>NUCLEOTIDE SEQUENCE [LARGE SCALE GENOMIC DNA]</scope>
    <source>
        <strain evidence="1 2">CCNWGS0123</strain>
    </source>
</reference>
<keyword evidence="2" id="KW-1185">Reference proteome</keyword>
<dbReference type="EMBL" id="AGSN01000271">
    <property type="protein sequence ID" value="EHH02155.1"/>
    <property type="molecule type" value="Genomic_DNA"/>
</dbReference>